<name>A0ABT4JRF8_9GAMM</name>
<feature type="chain" id="PRO_5047137110" evidence="8">
    <location>
        <begin position="34"/>
        <end position="464"/>
    </location>
</feature>
<evidence type="ECO:0000256" key="2">
    <source>
        <dbReference type="ARBA" id="ARBA00007613"/>
    </source>
</evidence>
<keyword evidence="7" id="KW-0998">Cell outer membrane</keyword>
<dbReference type="InterPro" id="IPR051906">
    <property type="entry name" value="TolC-like"/>
</dbReference>
<comment type="subcellular location">
    <subcellularLocation>
        <location evidence="1">Cell outer membrane</location>
    </subcellularLocation>
</comment>
<evidence type="ECO:0000256" key="6">
    <source>
        <dbReference type="ARBA" id="ARBA00023136"/>
    </source>
</evidence>
<keyword evidence="10" id="KW-1185">Reference proteome</keyword>
<keyword evidence="5" id="KW-0812">Transmembrane</keyword>
<gene>
    <name evidence="9" type="ORF">O1D97_04745</name>
</gene>
<reference evidence="9" key="1">
    <citation type="submission" date="2022-12" db="EMBL/GenBank/DDBJ databases">
        <title>Marinomonas 15G1-11 sp. nov, isolated from marine algae.</title>
        <authorList>
            <person name="Butt M."/>
            <person name="Choi D.G."/>
            <person name="Kim J.M."/>
            <person name="Lee J.K."/>
            <person name="Baek J.H."/>
            <person name="Jeon C.O."/>
        </authorList>
    </citation>
    <scope>NUCLEOTIDE SEQUENCE</scope>
    <source>
        <strain evidence="9">15G1-11</strain>
    </source>
</reference>
<keyword evidence="6" id="KW-0472">Membrane</keyword>
<dbReference type="SUPFAM" id="SSF56954">
    <property type="entry name" value="Outer membrane efflux proteins (OEP)"/>
    <property type="match status" value="1"/>
</dbReference>
<dbReference type="RefSeq" id="WP_269123284.1">
    <property type="nucleotide sequence ID" value="NZ_JAPUBN010000011.1"/>
</dbReference>
<sequence>MLIFNRVRAYFNSAQTRQLTILMLFAAASTTNASSIPNGFEEALEAATNNDPSLRKAFYQYQATQQEGDISFANLLPDIRLTAGYQYEDSDNIYTDENSSSYDPDLPRSGGELVDYYWRLSLRQPLFDYSSYQGYKRDLAYVEEARFRYERAEQELVYRVAEQYLSVLFASQSVFLNQEKLEALELKLTQETRTQELGVGNKLNVLRATSSRDLARSDLLNSQSQLKDAKTLLQNMTGLDIQIPESWIQNGHKLNPDLLVGDEDEWITTIHNNANIKQAKSSIRKQEYGVSAREAQHLPTLSFNLSYLDKASDDDLRTREDLVAALEFSMPIYSGGRIQANIRKAAAELLAVQVDLEYLLSEKTQLVQLSYNRLISFKDRLNALIASEESSRALLEAAERQQTLNLGDQIEVLEARTQLVDIQIQFAKTLNDYLLADLNLRLETGQLDHSRLEKYDSLFELATR</sequence>
<evidence type="ECO:0000313" key="10">
    <source>
        <dbReference type="Proteomes" id="UP001149719"/>
    </source>
</evidence>
<evidence type="ECO:0000256" key="3">
    <source>
        <dbReference type="ARBA" id="ARBA00022448"/>
    </source>
</evidence>
<evidence type="ECO:0000256" key="5">
    <source>
        <dbReference type="ARBA" id="ARBA00022692"/>
    </source>
</evidence>
<keyword evidence="3" id="KW-0813">Transport</keyword>
<dbReference type="Proteomes" id="UP001149719">
    <property type="component" value="Unassembled WGS sequence"/>
</dbReference>
<evidence type="ECO:0000256" key="4">
    <source>
        <dbReference type="ARBA" id="ARBA00022452"/>
    </source>
</evidence>
<dbReference type="Pfam" id="PF02321">
    <property type="entry name" value="OEP"/>
    <property type="match status" value="2"/>
</dbReference>
<comment type="caution">
    <text evidence="9">The sequence shown here is derived from an EMBL/GenBank/DDBJ whole genome shotgun (WGS) entry which is preliminary data.</text>
</comment>
<evidence type="ECO:0000256" key="1">
    <source>
        <dbReference type="ARBA" id="ARBA00004442"/>
    </source>
</evidence>
<evidence type="ECO:0000313" key="9">
    <source>
        <dbReference type="EMBL" id="MCZ2720972.1"/>
    </source>
</evidence>
<accession>A0ABT4JRF8</accession>
<keyword evidence="4" id="KW-1134">Transmembrane beta strand</keyword>
<dbReference type="PANTHER" id="PTHR30026:SF20">
    <property type="entry name" value="OUTER MEMBRANE PROTEIN TOLC"/>
    <property type="match status" value="1"/>
</dbReference>
<dbReference type="InterPro" id="IPR003423">
    <property type="entry name" value="OMP_efflux"/>
</dbReference>
<protein>
    <submittedName>
        <fullName evidence="9">TolC family protein</fullName>
    </submittedName>
</protein>
<evidence type="ECO:0000256" key="7">
    <source>
        <dbReference type="ARBA" id="ARBA00023237"/>
    </source>
</evidence>
<dbReference type="Gene3D" id="1.20.1600.10">
    <property type="entry name" value="Outer membrane efflux proteins (OEP)"/>
    <property type="match status" value="1"/>
</dbReference>
<dbReference type="PANTHER" id="PTHR30026">
    <property type="entry name" value="OUTER MEMBRANE PROTEIN TOLC"/>
    <property type="match status" value="1"/>
</dbReference>
<feature type="signal peptide" evidence="8">
    <location>
        <begin position="1"/>
        <end position="33"/>
    </location>
</feature>
<organism evidence="9 10">
    <name type="scientific">Marinomonas phaeophyticola</name>
    <dbReference type="NCBI Taxonomy" id="3004091"/>
    <lineage>
        <taxon>Bacteria</taxon>
        <taxon>Pseudomonadati</taxon>
        <taxon>Pseudomonadota</taxon>
        <taxon>Gammaproteobacteria</taxon>
        <taxon>Oceanospirillales</taxon>
        <taxon>Oceanospirillaceae</taxon>
        <taxon>Marinomonas</taxon>
    </lineage>
</organism>
<comment type="similarity">
    <text evidence="2">Belongs to the outer membrane factor (OMF) (TC 1.B.17) family.</text>
</comment>
<dbReference type="EMBL" id="JAPUBN010000011">
    <property type="protein sequence ID" value="MCZ2720972.1"/>
    <property type="molecule type" value="Genomic_DNA"/>
</dbReference>
<keyword evidence="8" id="KW-0732">Signal</keyword>
<proteinExistence type="inferred from homology"/>
<evidence type="ECO:0000256" key="8">
    <source>
        <dbReference type="SAM" id="SignalP"/>
    </source>
</evidence>